<feature type="non-terminal residue" evidence="3">
    <location>
        <position position="612"/>
    </location>
</feature>
<feature type="region of interest" description="Disordered" evidence="1">
    <location>
        <begin position="534"/>
        <end position="612"/>
    </location>
</feature>
<dbReference type="InterPro" id="IPR029071">
    <property type="entry name" value="Ubiquitin-like_domsf"/>
</dbReference>
<evidence type="ECO:0000313" key="3">
    <source>
        <dbReference type="EMBL" id="KAJ1968950.1"/>
    </source>
</evidence>
<feature type="compositionally biased region" description="Polar residues" evidence="1">
    <location>
        <begin position="271"/>
        <end position="280"/>
    </location>
</feature>
<dbReference type="SUPFAM" id="SSF54236">
    <property type="entry name" value="Ubiquitin-like"/>
    <property type="match status" value="1"/>
</dbReference>
<feature type="region of interest" description="Disordered" evidence="1">
    <location>
        <begin position="239"/>
        <end position="365"/>
    </location>
</feature>
<feature type="domain" description="PH" evidence="2">
    <location>
        <begin position="116"/>
        <end position="224"/>
    </location>
</feature>
<gene>
    <name evidence="3" type="ORF">IWQ62_000929</name>
</gene>
<dbReference type="InterPro" id="IPR011993">
    <property type="entry name" value="PH-like_dom_sf"/>
</dbReference>
<evidence type="ECO:0000313" key="4">
    <source>
        <dbReference type="Proteomes" id="UP001150925"/>
    </source>
</evidence>
<dbReference type="Proteomes" id="UP001150925">
    <property type="component" value="Unassembled WGS sequence"/>
</dbReference>
<reference evidence="3" key="1">
    <citation type="submission" date="2022-07" db="EMBL/GenBank/DDBJ databases">
        <title>Phylogenomic reconstructions and comparative analyses of Kickxellomycotina fungi.</title>
        <authorList>
            <person name="Reynolds N.K."/>
            <person name="Stajich J.E."/>
            <person name="Barry K."/>
            <person name="Grigoriev I.V."/>
            <person name="Crous P."/>
            <person name="Smith M.E."/>
        </authorList>
    </citation>
    <scope>NUCLEOTIDE SEQUENCE</scope>
    <source>
        <strain evidence="3">RSA 1196</strain>
    </source>
</reference>
<dbReference type="OrthoDB" id="43122at2759"/>
<feature type="compositionally biased region" description="Acidic residues" evidence="1">
    <location>
        <begin position="598"/>
        <end position="612"/>
    </location>
</feature>
<organism evidence="3 4">
    <name type="scientific">Dispira parvispora</name>
    <dbReference type="NCBI Taxonomy" id="1520584"/>
    <lineage>
        <taxon>Eukaryota</taxon>
        <taxon>Fungi</taxon>
        <taxon>Fungi incertae sedis</taxon>
        <taxon>Zoopagomycota</taxon>
        <taxon>Kickxellomycotina</taxon>
        <taxon>Dimargaritomycetes</taxon>
        <taxon>Dimargaritales</taxon>
        <taxon>Dimargaritaceae</taxon>
        <taxon>Dispira</taxon>
    </lineage>
</organism>
<dbReference type="EMBL" id="JANBPY010000114">
    <property type="protein sequence ID" value="KAJ1968950.1"/>
    <property type="molecule type" value="Genomic_DNA"/>
</dbReference>
<comment type="caution">
    <text evidence="3">The sequence shown here is derived from an EMBL/GenBank/DDBJ whole genome shotgun (WGS) entry which is preliminary data.</text>
</comment>
<dbReference type="SMART" id="SM00233">
    <property type="entry name" value="PH"/>
    <property type="match status" value="1"/>
</dbReference>
<sequence length="612" mass="67511">MASIENQAYTVSIRIYVEDARRYHSILCTADSTAGSVLADMQQQSLLPNSPDNPSEGNWAFFELINDFGIERPLVAWEKLTAVIASWESCPRNSIVARWYPMQRYVTVAHGLPAAPPEHDGILHVQMKKQKWQKEHFFLRDGNLFYYKDSKRKVEVPYTTLEHMQIYTPSRSPRRTPTKYTLALKNESSITLFEKPEYDYVRFISVPDLKSLTAWMVALRLAKNYLMFTSLDEKEQMVVRGISPSSSSAPSEDQESAAKLSKQSSRQSLSGDKQTSTPKGNPSRKPAATLLDQLASGKIKPREAKETNGADNQTGDHSGDGPKESTSAPMTAADVTRAVLARQRTVRKTSPEKASVNQVGPSDFENESFKAGSLLSYNFQKIAETHKDIRKTQEENFDPNQAKTLPSHVENEKVFISGSLLAKASGHPVESTAPVPVRTESNGPLLGNVFVSRIGVATAAGNTEPLQSNKGPLVTLNPGTQQSHSEDRLFKPGSLLTRAKSQHSLQPESRGDRAVGDLPTGKLKYHKSVYNMKQQKKMGVDGGSTSTVNQRTPSQPLVQLPASTSQVISSNEVAFTPHSLLSRTQSRGHARPSQISSSDDDDDDDDEPLIKS</sequence>
<keyword evidence="4" id="KW-1185">Reference proteome</keyword>
<dbReference type="SUPFAM" id="SSF50729">
    <property type="entry name" value="PH domain-like"/>
    <property type="match status" value="1"/>
</dbReference>
<dbReference type="PROSITE" id="PS50003">
    <property type="entry name" value="PH_DOMAIN"/>
    <property type="match status" value="1"/>
</dbReference>
<dbReference type="Pfam" id="PF00169">
    <property type="entry name" value="PH"/>
    <property type="match status" value="1"/>
</dbReference>
<dbReference type="InterPro" id="IPR001849">
    <property type="entry name" value="PH_domain"/>
</dbReference>
<dbReference type="AlphaFoldDB" id="A0A9W8AZ18"/>
<protein>
    <recommendedName>
        <fullName evidence="2">PH domain-containing protein</fullName>
    </recommendedName>
</protein>
<feature type="compositionally biased region" description="Polar residues" evidence="1">
    <location>
        <begin position="543"/>
        <end position="587"/>
    </location>
</feature>
<name>A0A9W8AZ18_9FUNG</name>
<proteinExistence type="predicted"/>
<dbReference type="Gene3D" id="2.30.29.30">
    <property type="entry name" value="Pleckstrin-homology domain (PH domain)/Phosphotyrosine-binding domain (PTB)"/>
    <property type="match status" value="1"/>
</dbReference>
<feature type="region of interest" description="Disordered" evidence="1">
    <location>
        <begin position="499"/>
        <end position="520"/>
    </location>
</feature>
<feature type="compositionally biased region" description="Low complexity" evidence="1">
    <location>
        <begin position="243"/>
        <end position="270"/>
    </location>
</feature>
<accession>A0A9W8AZ18</accession>
<dbReference type="Gene3D" id="3.10.20.90">
    <property type="entry name" value="Phosphatidylinositol 3-kinase Catalytic Subunit, Chain A, domain 1"/>
    <property type="match status" value="1"/>
</dbReference>
<evidence type="ECO:0000256" key="1">
    <source>
        <dbReference type="SAM" id="MobiDB-lite"/>
    </source>
</evidence>
<evidence type="ECO:0000259" key="2">
    <source>
        <dbReference type="PROSITE" id="PS50003"/>
    </source>
</evidence>